<dbReference type="Proteomes" id="UP000323506">
    <property type="component" value="Chromosome D02"/>
</dbReference>
<name>A0A5D2DEJ0_GOSDA</name>
<evidence type="ECO:0000313" key="1">
    <source>
        <dbReference type="EMBL" id="TYG78853.1"/>
    </source>
</evidence>
<gene>
    <name evidence="1" type="ORF">ES288_D02G094300v1</name>
</gene>
<proteinExistence type="predicted"/>
<reference evidence="1 2" key="1">
    <citation type="submission" date="2019-06" db="EMBL/GenBank/DDBJ databases">
        <title>WGS assembly of Gossypium darwinii.</title>
        <authorList>
            <person name="Chen Z.J."/>
            <person name="Sreedasyam A."/>
            <person name="Ando A."/>
            <person name="Song Q."/>
            <person name="De L."/>
            <person name="Hulse-Kemp A."/>
            <person name="Ding M."/>
            <person name="Ye W."/>
            <person name="Kirkbride R."/>
            <person name="Jenkins J."/>
            <person name="Plott C."/>
            <person name="Lovell J."/>
            <person name="Lin Y.-M."/>
            <person name="Vaughn R."/>
            <person name="Liu B."/>
            <person name="Li W."/>
            <person name="Simpson S."/>
            <person name="Scheffler B."/>
            <person name="Saski C."/>
            <person name="Grover C."/>
            <person name="Hu G."/>
            <person name="Conover J."/>
            <person name="Carlson J."/>
            <person name="Shu S."/>
            <person name="Boston L."/>
            <person name="Williams M."/>
            <person name="Peterson D."/>
            <person name="Mcgee K."/>
            <person name="Jones D."/>
            <person name="Wendel J."/>
            <person name="Stelly D."/>
            <person name="Grimwood J."/>
            <person name="Schmutz J."/>
        </authorList>
    </citation>
    <scope>NUCLEOTIDE SEQUENCE [LARGE SCALE GENOMIC DNA]</scope>
    <source>
        <strain evidence="1">1808015.09</strain>
    </source>
</reference>
<accession>A0A5D2DEJ0</accession>
<dbReference type="AlphaFoldDB" id="A0A5D2DEJ0"/>
<dbReference type="EMBL" id="CM017702">
    <property type="protein sequence ID" value="TYG78853.1"/>
    <property type="molecule type" value="Genomic_DNA"/>
</dbReference>
<sequence length="160" mass="18698">MWDIRAYPRPSKNHPFTNFQLTNLHSHCRSPFLTLLIALNPFLISFLMPCSPFKPPTITRKKGSLVFHRHCRSFPCRLCTTTIAPSFSLPCSLTLNHRQIHRPHLFPLPQIANRTQTHSTYFPLLTTSIAGPPRLYSPPLLDHRLIYPRQTYYRRSSLHR</sequence>
<protein>
    <submittedName>
        <fullName evidence="1">Uncharacterized protein</fullName>
    </submittedName>
</protein>
<evidence type="ECO:0000313" key="2">
    <source>
        <dbReference type="Proteomes" id="UP000323506"/>
    </source>
</evidence>
<organism evidence="1 2">
    <name type="scientific">Gossypium darwinii</name>
    <name type="common">Darwin's cotton</name>
    <name type="synonym">Gossypium barbadense var. darwinii</name>
    <dbReference type="NCBI Taxonomy" id="34276"/>
    <lineage>
        <taxon>Eukaryota</taxon>
        <taxon>Viridiplantae</taxon>
        <taxon>Streptophyta</taxon>
        <taxon>Embryophyta</taxon>
        <taxon>Tracheophyta</taxon>
        <taxon>Spermatophyta</taxon>
        <taxon>Magnoliopsida</taxon>
        <taxon>eudicotyledons</taxon>
        <taxon>Gunneridae</taxon>
        <taxon>Pentapetalae</taxon>
        <taxon>rosids</taxon>
        <taxon>malvids</taxon>
        <taxon>Malvales</taxon>
        <taxon>Malvaceae</taxon>
        <taxon>Malvoideae</taxon>
        <taxon>Gossypium</taxon>
    </lineage>
</organism>
<keyword evidence="2" id="KW-1185">Reference proteome</keyword>